<evidence type="ECO:0000313" key="8">
    <source>
        <dbReference type="EMBL" id="KAK7593032.1"/>
    </source>
</evidence>
<dbReference type="AlphaFoldDB" id="A0AAN9TLZ7"/>
<dbReference type="InterPro" id="IPR004038">
    <property type="entry name" value="Ribosomal_eL8/eL30/eS12/Gad45"/>
</dbReference>
<dbReference type="InterPro" id="IPR050257">
    <property type="entry name" value="eL8/uL1-like"/>
</dbReference>
<proteinExistence type="inferred from homology"/>
<dbReference type="GO" id="GO:0003723">
    <property type="term" value="F:RNA binding"/>
    <property type="evidence" value="ECO:0007669"/>
    <property type="project" value="UniProtKB-UniRule"/>
</dbReference>
<comment type="function">
    <text evidence="6">Common component of the spliceosome and rRNA processing machinery.</text>
</comment>
<evidence type="ECO:0000256" key="2">
    <source>
        <dbReference type="ARBA" id="ARBA00007337"/>
    </source>
</evidence>
<dbReference type="Pfam" id="PF01248">
    <property type="entry name" value="Ribosomal_L7Ae"/>
    <property type="match status" value="1"/>
</dbReference>
<evidence type="ECO:0000256" key="1">
    <source>
        <dbReference type="ARBA" id="ARBA00004604"/>
    </source>
</evidence>
<keyword evidence="4 6" id="KW-0539">Nucleus</keyword>
<comment type="function">
    <text evidence="6">Required for ribosome biogenesis. Part of a complex which catalyzes pseudouridylation of rRNA. This involves the isomerization of uridine such that the ribose is subsequently attached to C5, instead of the normal N1. Pseudouridine ('psi') residues may serve to stabilize the conformation of rRNAs.</text>
</comment>
<evidence type="ECO:0000259" key="7">
    <source>
        <dbReference type="Pfam" id="PF01248"/>
    </source>
</evidence>
<keyword evidence="9" id="KW-1185">Reference proteome</keyword>
<dbReference type="PRINTS" id="PR00883">
    <property type="entry name" value="NUCLEARHMG"/>
</dbReference>
<dbReference type="PANTHER" id="PTHR23105">
    <property type="entry name" value="RIBOSOMAL PROTEIN L7AE FAMILY MEMBER"/>
    <property type="match status" value="1"/>
</dbReference>
<evidence type="ECO:0000256" key="5">
    <source>
        <dbReference type="ARBA" id="ARBA00023274"/>
    </source>
</evidence>
<dbReference type="InterPro" id="IPR029064">
    <property type="entry name" value="Ribosomal_eL30-like_sf"/>
</dbReference>
<dbReference type="GO" id="GO:0031429">
    <property type="term" value="C:box H/ACA snoRNP complex"/>
    <property type="evidence" value="ECO:0007669"/>
    <property type="project" value="UniProtKB-UniRule"/>
</dbReference>
<dbReference type="GO" id="GO:0000398">
    <property type="term" value="P:mRNA splicing, via spliceosome"/>
    <property type="evidence" value="ECO:0007669"/>
    <property type="project" value="UniProtKB-UniRule"/>
</dbReference>
<reference evidence="8 9" key="1">
    <citation type="submission" date="2024-03" db="EMBL/GenBank/DDBJ databases">
        <title>Adaptation during the transition from Ophiocordyceps entomopathogen to insect associate is accompanied by gene loss and intensified selection.</title>
        <authorList>
            <person name="Ward C.M."/>
            <person name="Onetto C.A."/>
            <person name="Borneman A.R."/>
        </authorList>
    </citation>
    <scope>NUCLEOTIDE SEQUENCE [LARGE SCALE GENOMIC DNA]</scope>
    <source>
        <strain evidence="8">AWRI1</strain>
        <tissue evidence="8">Single Adult Female</tissue>
    </source>
</reference>
<evidence type="ECO:0000313" key="9">
    <source>
        <dbReference type="Proteomes" id="UP001367676"/>
    </source>
</evidence>
<dbReference type="EMBL" id="JBBCAQ010000020">
    <property type="protein sequence ID" value="KAK7593032.1"/>
    <property type="molecule type" value="Genomic_DNA"/>
</dbReference>
<dbReference type="SUPFAM" id="SSF55315">
    <property type="entry name" value="L30e-like"/>
    <property type="match status" value="1"/>
</dbReference>
<evidence type="ECO:0000256" key="4">
    <source>
        <dbReference type="ARBA" id="ARBA00023242"/>
    </source>
</evidence>
<organism evidence="8 9">
    <name type="scientific">Parthenolecanium corni</name>
    <dbReference type="NCBI Taxonomy" id="536013"/>
    <lineage>
        <taxon>Eukaryota</taxon>
        <taxon>Metazoa</taxon>
        <taxon>Ecdysozoa</taxon>
        <taxon>Arthropoda</taxon>
        <taxon>Hexapoda</taxon>
        <taxon>Insecta</taxon>
        <taxon>Pterygota</taxon>
        <taxon>Neoptera</taxon>
        <taxon>Paraneoptera</taxon>
        <taxon>Hemiptera</taxon>
        <taxon>Sternorrhyncha</taxon>
        <taxon>Coccoidea</taxon>
        <taxon>Coccidae</taxon>
        <taxon>Parthenolecanium</taxon>
    </lineage>
</organism>
<keyword evidence="3 6" id="KW-0694">RNA-binding</keyword>
<accession>A0AAN9TLZ7</accession>
<gene>
    <name evidence="8" type="ORF">V9T40_007784</name>
</gene>
<comment type="subcellular location">
    <subcellularLocation>
        <location evidence="1 6">Nucleus</location>
        <location evidence="1 6">Nucleolus</location>
    </subcellularLocation>
</comment>
<dbReference type="GO" id="GO:0031120">
    <property type="term" value="P:snRNA pseudouridine synthesis"/>
    <property type="evidence" value="ECO:0007669"/>
    <property type="project" value="UniProtKB-UniRule"/>
</dbReference>
<comment type="similarity">
    <text evidence="2 6">Belongs to the eukaryotic ribosomal protein eL8 family.</text>
</comment>
<protein>
    <recommendedName>
        <fullName evidence="6">H/ACA ribonucleoprotein complex subunit 2</fullName>
    </recommendedName>
    <alternativeName>
        <fullName evidence="6">Nucleolar protein family A member 2</fullName>
    </alternativeName>
</protein>
<feature type="domain" description="Ribosomal protein eL8/eL30/eS12/Gadd45" evidence="7">
    <location>
        <begin position="32"/>
        <end position="122"/>
    </location>
</feature>
<dbReference type="Proteomes" id="UP001367676">
    <property type="component" value="Unassembled WGS sequence"/>
</dbReference>
<dbReference type="InterPro" id="IPR018492">
    <property type="entry name" value="Ribosomal_eL8/Nhp2"/>
</dbReference>
<evidence type="ECO:0000256" key="6">
    <source>
        <dbReference type="RuleBase" id="RU366039"/>
    </source>
</evidence>
<keyword evidence="5 6" id="KW-0687">Ribonucleoprotein</keyword>
<dbReference type="Gene3D" id="3.30.1330.30">
    <property type="match status" value="1"/>
</dbReference>
<dbReference type="InterPro" id="IPR002415">
    <property type="entry name" value="H/ACA_rnp_Nhp2-like"/>
</dbReference>
<name>A0AAN9TLZ7_9HEMI</name>
<comment type="caution">
    <text evidence="8">The sequence shown here is derived from an EMBL/GenBank/DDBJ whole genome shotgun (WGS) entry which is preliminary data.</text>
</comment>
<dbReference type="PRINTS" id="PR00881">
    <property type="entry name" value="L7ARS6FAMILY"/>
</dbReference>
<evidence type="ECO:0000256" key="3">
    <source>
        <dbReference type="ARBA" id="ARBA00022884"/>
    </source>
</evidence>
<sequence length="139" mass="15820">MEEKTEKLTYKDKLKFANAISKPMASKSTTKRLMKLIRKASENQSLRIGLKDVQKQIRRGEKGLVIFGADVTPVDIICHMPAICEEKDLPYCYTPSREDIGHAAGLHRTAVMVLIKKHSEYAEFFDEITDEVKRLPIPS</sequence>